<name>A0A2T7A1U0_TUBBO</name>
<feature type="transmembrane region" description="Helical" evidence="1">
    <location>
        <begin position="37"/>
        <end position="55"/>
    </location>
</feature>
<evidence type="ECO:0000313" key="2">
    <source>
        <dbReference type="EMBL" id="PUU81693.1"/>
    </source>
</evidence>
<proteinExistence type="predicted"/>
<dbReference type="AlphaFoldDB" id="A0A2T7A1U0"/>
<keyword evidence="1" id="KW-1133">Transmembrane helix</keyword>
<dbReference type="EMBL" id="NESQ01000041">
    <property type="protein sequence ID" value="PUU81693.1"/>
    <property type="molecule type" value="Genomic_DNA"/>
</dbReference>
<dbReference type="OrthoDB" id="5412814at2759"/>
<keyword evidence="1" id="KW-0472">Membrane</keyword>
<accession>A0A2T7A1U0</accession>
<evidence type="ECO:0000256" key="1">
    <source>
        <dbReference type="SAM" id="Phobius"/>
    </source>
</evidence>
<gene>
    <name evidence="2" type="ORF">B9Z19DRAFT_1062406</name>
</gene>
<evidence type="ECO:0000313" key="3">
    <source>
        <dbReference type="Proteomes" id="UP000244722"/>
    </source>
</evidence>
<protein>
    <submittedName>
        <fullName evidence="2">Uncharacterized protein</fullName>
    </submittedName>
</protein>
<reference evidence="2 3" key="1">
    <citation type="submission" date="2017-04" db="EMBL/GenBank/DDBJ databases">
        <title>Draft genome sequence of Tuber borchii Vittad., a whitish edible truffle.</title>
        <authorList>
            <consortium name="DOE Joint Genome Institute"/>
            <person name="Murat C."/>
            <person name="Kuo A."/>
            <person name="Barry K.W."/>
            <person name="Clum A."/>
            <person name="Dockter R.B."/>
            <person name="Fauchery L."/>
            <person name="Iotti M."/>
            <person name="Kohler A."/>
            <person name="Labutti K."/>
            <person name="Lindquist E.A."/>
            <person name="Lipzen A."/>
            <person name="Ohm R.A."/>
            <person name="Wang M."/>
            <person name="Grigoriev I.V."/>
            <person name="Zambonelli A."/>
            <person name="Martin F.M."/>
        </authorList>
    </citation>
    <scope>NUCLEOTIDE SEQUENCE [LARGE SCALE GENOMIC DNA]</scope>
    <source>
        <strain evidence="2 3">Tbo3840</strain>
    </source>
</reference>
<dbReference type="Proteomes" id="UP000244722">
    <property type="component" value="Unassembled WGS sequence"/>
</dbReference>
<keyword evidence="1" id="KW-0812">Transmembrane</keyword>
<comment type="caution">
    <text evidence="2">The sequence shown here is derived from an EMBL/GenBank/DDBJ whole genome shotgun (WGS) entry which is preliminary data.</text>
</comment>
<keyword evidence="3" id="KW-1185">Reference proteome</keyword>
<organism evidence="2 3">
    <name type="scientific">Tuber borchii</name>
    <name type="common">White truffle</name>
    <dbReference type="NCBI Taxonomy" id="42251"/>
    <lineage>
        <taxon>Eukaryota</taxon>
        <taxon>Fungi</taxon>
        <taxon>Dikarya</taxon>
        <taxon>Ascomycota</taxon>
        <taxon>Pezizomycotina</taxon>
        <taxon>Pezizomycetes</taxon>
        <taxon>Pezizales</taxon>
        <taxon>Tuberaceae</taxon>
        <taxon>Tuber</taxon>
    </lineage>
</organism>
<sequence>MEDRFTRLEAALKAELTKSLEKGLKATNDGIKQIHSWIRMIIGTISIGVMLKLVFYERYMEEKLIARIQESETKSVSMEERLITKIQESEAREEECPILFSELASGVPSMIGVTTYFRAQWICTANTPVVKFWEISLFG</sequence>